<dbReference type="GO" id="GO:0005524">
    <property type="term" value="F:ATP binding"/>
    <property type="evidence" value="ECO:0007669"/>
    <property type="project" value="UniProtKB-UniRule"/>
</dbReference>
<dbReference type="InterPro" id="IPR010923">
    <property type="entry name" value="T(6)A37_SUA5"/>
</dbReference>
<proteinExistence type="predicted"/>
<evidence type="ECO:0000313" key="2">
    <source>
        <dbReference type="Proteomes" id="UP001162087"/>
    </source>
</evidence>
<sequence>MYLRRYFLTMKSKALFDTKVLKVNPLSIRFSPTAHIDGSLPIISDPETEAALLEAARIIRDTDETVAFPTETVYGLGGSALNDNSVLSIYKAKNRPSDNPLITHVSSIDQLNRKIFNQTHLSDASLFDNIPAIYRPLISSLWPGPLTILLPVSSSDCSTLSKLTTADQPTFAVRIPANPVARALIALSDTPIAAPSANASTRPSPTLASHVYHDLKDKIPMILDGGACKVGVESTVVDGLCNPPMLLRPGGFTYEEITKLGGEAWSHCKVENKKTVEEGERVRTPGMKYRHYSPSAKVILLIPYTKDNIINGKENKMLMLNRLIKTELQANKNIHKIAILTSLKLQDSNLQSSILNDPDFCSTTFIIERLGQTGEEIQANLFAALRKVDETDNVDLIFVEGIGEEGEGLAVMNRLRKAAANNCIQF</sequence>
<dbReference type="InterPro" id="IPR006070">
    <property type="entry name" value="Sua5-like_dom"/>
</dbReference>
<dbReference type="InterPro" id="IPR038385">
    <property type="entry name" value="Sua5/YwlC_C"/>
</dbReference>
<dbReference type="PANTHER" id="PTHR17490">
    <property type="entry name" value="SUA5"/>
    <property type="match status" value="1"/>
</dbReference>
<dbReference type="OrthoDB" id="412787at2759"/>
<dbReference type="Gene3D" id="3.90.870.10">
    <property type="entry name" value="DHBP synthase"/>
    <property type="match status" value="1"/>
</dbReference>
<dbReference type="GO" id="GO:0000049">
    <property type="term" value="F:tRNA binding"/>
    <property type="evidence" value="ECO:0007669"/>
    <property type="project" value="TreeGrafter"/>
</dbReference>
<dbReference type="Pfam" id="PF03481">
    <property type="entry name" value="Sua5_C"/>
    <property type="match status" value="1"/>
</dbReference>
<name>A0AA35JGT4_SACK1</name>
<dbReference type="GO" id="GO:0061710">
    <property type="term" value="F:L-threonylcarbamoyladenylate synthase"/>
    <property type="evidence" value="ECO:0007669"/>
    <property type="project" value="UniProtKB-EC"/>
</dbReference>
<dbReference type="PROSITE" id="PS51163">
    <property type="entry name" value="YRDC"/>
    <property type="match status" value="1"/>
</dbReference>
<dbReference type="PIRSF" id="PIRSF004930">
    <property type="entry name" value="Tln_factor_SUA5"/>
    <property type="match status" value="1"/>
</dbReference>
<dbReference type="Gene3D" id="3.40.50.11030">
    <property type="entry name" value="Threonylcarbamoyl-AMP synthase, C-terminal domain"/>
    <property type="match status" value="1"/>
</dbReference>
<dbReference type="EMBL" id="OX365902">
    <property type="protein sequence ID" value="CAI4061587.1"/>
    <property type="molecule type" value="Genomic_DNA"/>
</dbReference>
<organism evidence="1 2">
    <name type="scientific">Saccharomyces kudriavzevii (strain ATCC MYA-4449 / AS 2.2408 / CBS 8840 / NBRC 1802 / NCYC 2889)</name>
    <name type="common">Yeast</name>
    <dbReference type="NCBI Taxonomy" id="226230"/>
    <lineage>
        <taxon>Eukaryota</taxon>
        <taxon>Fungi</taxon>
        <taxon>Dikarya</taxon>
        <taxon>Ascomycota</taxon>
        <taxon>Saccharomycotina</taxon>
        <taxon>Saccharomycetes</taxon>
        <taxon>Saccharomycetales</taxon>
        <taxon>Saccharomycetaceae</taxon>
        <taxon>Saccharomyces</taxon>
    </lineage>
</organism>
<dbReference type="GO" id="GO:0002949">
    <property type="term" value="P:tRNA threonylcarbamoyladenosine modification"/>
    <property type="evidence" value="ECO:0007669"/>
    <property type="project" value="UniProtKB-ARBA"/>
</dbReference>
<dbReference type="PANTHER" id="PTHR17490:SF16">
    <property type="entry name" value="THREONYLCARBAMOYL-AMP SYNTHASE"/>
    <property type="match status" value="1"/>
</dbReference>
<reference evidence="1" key="1">
    <citation type="submission" date="2022-10" db="EMBL/GenBank/DDBJ databases">
        <authorList>
            <person name="Byrne P K."/>
        </authorList>
    </citation>
    <scope>NUCLEOTIDE SEQUENCE</scope>
    <source>
        <strain evidence="1">IFO1802</strain>
    </source>
</reference>
<gene>
    <name evidence="1" type="primary">SKDI07G0950</name>
    <name evidence="1" type="ORF">SKDI_07G0950</name>
</gene>
<protein>
    <submittedName>
        <fullName evidence="1">Uncharacterized protein</fullName>
    </submittedName>
</protein>
<dbReference type="Pfam" id="PF01300">
    <property type="entry name" value="Sua5_yciO_yrdC"/>
    <property type="match status" value="1"/>
</dbReference>
<dbReference type="InterPro" id="IPR017945">
    <property type="entry name" value="DHBP_synth_RibB-like_a/b_dom"/>
</dbReference>
<accession>A0AA35JGT4</accession>
<dbReference type="GO" id="GO:0006450">
    <property type="term" value="P:regulation of translational fidelity"/>
    <property type="evidence" value="ECO:0007669"/>
    <property type="project" value="TreeGrafter"/>
</dbReference>
<dbReference type="NCBIfam" id="TIGR00057">
    <property type="entry name" value="L-threonylcarbamoyladenylate synthase"/>
    <property type="match status" value="1"/>
</dbReference>
<dbReference type="InterPro" id="IPR050156">
    <property type="entry name" value="TC-AMP_synthase_SUA5"/>
</dbReference>
<dbReference type="InterPro" id="IPR005145">
    <property type="entry name" value="Sua5_C"/>
</dbReference>
<dbReference type="GO" id="GO:0005737">
    <property type="term" value="C:cytoplasm"/>
    <property type="evidence" value="ECO:0007669"/>
    <property type="project" value="UniProtKB-SubCell"/>
</dbReference>
<keyword evidence="2" id="KW-1185">Reference proteome</keyword>
<dbReference type="SUPFAM" id="SSF55821">
    <property type="entry name" value="YrdC/RibB"/>
    <property type="match status" value="1"/>
</dbReference>
<dbReference type="GO" id="GO:0003725">
    <property type="term" value="F:double-stranded RNA binding"/>
    <property type="evidence" value="ECO:0007669"/>
    <property type="project" value="UniProtKB-UniRule"/>
</dbReference>
<evidence type="ECO:0000313" key="1">
    <source>
        <dbReference type="EMBL" id="CAI4061587.1"/>
    </source>
</evidence>
<dbReference type="Proteomes" id="UP001162087">
    <property type="component" value="Chromosome 7"/>
</dbReference>